<evidence type="ECO:0000256" key="1">
    <source>
        <dbReference type="ARBA" id="ARBA00022603"/>
    </source>
</evidence>
<keyword evidence="6" id="KW-1185">Reference proteome</keyword>
<gene>
    <name evidence="5" type="ORF">QQX04_10705</name>
</gene>
<keyword evidence="3" id="KW-0949">S-adenosyl-L-methionine</keyword>
<dbReference type="InterPro" id="IPR054520">
    <property type="entry name" value="M_Eco57I_C"/>
</dbReference>
<feature type="domain" description="Type II methyltransferase M.Eco57I C-terminal" evidence="4">
    <location>
        <begin position="386"/>
        <end position="584"/>
    </location>
</feature>
<evidence type="ECO:0000256" key="2">
    <source>
        <dbReference type="ARBA" id="ARBA00022679"/>
    </source>
</evidence>
<accession>A0ABT8G2T4</accession>
<dbReference type="GO" id="GO:0032259">
    <property type="term" value="P:methylation"/>
    <property type="evidence" value="ECO:0007669"/>
    <property type="project" value="UniProtKB-KW"/>
</dbReference>
<organism evidence="5 6">
    <name type="scientific">Demequina zhanjiangensis</name>
    <dbReference type="NCBI Taxonomy" id="3051659"/>
    <lineage>
        <taxon>Bacteria</taxon>
        <taxon>Bacillati</taxon>
        <taxon>Actinomycetota</taxon>
        <taxon>Actinomycetes</taxon>
        <taxon>Micrococcales</taxon>
        <taxon>Demequinaceae</taxon>
        <taxon>Demequina</taxon>
    </lineage>
</organism>
<dbReference type="PANTHER" id="PTHR33841:SF5">
    <property type="entry name" value="DNA METHYLASE (MODIFICATION METHYLASE) (METHYLTRANSFERASE)-RELATED"/>
    <property type="match status" value="1"/>
</dbReference>
<dbReference type="EMBL" id="JAUHPV010000006">
    <property type="protein sequence ID" value="MDN4473461.1"/>
    <property type="molecule type" value="Genomic_DNA"/>
</dbReference>
<comment type="caution">
    <text evidence="5">The sequence shown here is derived from an EMBL/GenBank/DDBJ whole genome shotgun (WGS) entry which is preliminary data.</text>
</comment>
<reference evidence="5" key="1">
    <citation type="submission" date="2023-06" db="EMBL/GenBank/DDBJ databases">
        <title>SYSU T00b26.</title>
        <authorList>
            <person name="Gao L."/>
            <person name="Fang B.-Z."/>
            <person name="Li W.-J."/>
        </authorList>
    </citation>
    <scope>NUCLEOTIDE SEQUENCE</scope>
    <source>
        <strain evidence="5">SYSU T00b26</strain>
    </source>
</reference>
<dbReference type="PANTHER" id="PTHR33841">
    <property type="entry name" value="DNA METHYLTRANSFERASE YEEA-RELATED"/>
    <property type="match status" value="1"/>
</dbReference>
<dbReference type="GO" id="GO:0008168">
    <property type="term" value="F:methyltransferase activity"/>
    <property type="evidence" value="ECO:0007669"/>
    <property type="project" value="UniProtKB-KW"/>
</dbReference>
<protein>
    <submittedName>
        <fullName evidence="5">Methyltransferase</fullName>
    </submittedName>
</protein>
<dbReference type="RefSeq" id="WP_301129029.1">
    <property type="nucleotide sequence ID" value="NZ_JAUHPV010000006.1"/>
</dbReference>
<keyword evidence="1 5" id="KW-0489">Methyltransferase</keyword>
<proteinExistence type="predicted"/>
<sequence length="594" mass="65162">MTADLEPTLDWLRSIPGSPLSEKLVPGASADERRMLAALGGLVSSIVPPRDRQKWPPDVTAWLEAGPRADDGVRDATLEAIREDPDQALASLYALLVSGKNRRPLGTFFTPRTEADLMLQMWVENEPTPHSVVDVGAGVGVFTALAATQWPQAQVFAVDINPVTLGLLALRSWIAGMELRDTDARGPGIRTVRADYTRWIGNLPKTPGPRLILGNPPYTRAQLLSAEDRERLTRDAEGLCGSRASLSALITAISIKHLAADDGLCLLLPAQWLESQYAARLRARLSQLNRRRIELCLIDGRLFADAQVDAVVLQVGPERASESEFLVSTWTRDDPAPTRAPVDRSILADAISWRGLFASVAEESPQPTEIAAVPAVNPTPTGDTGTPLSNFCKLRRGTATGANDFFVLSEEEVALHDIHDWTVPLVRRLFKFTDEVTTNSLPALGDAEKRWLLVAQEKDRQQGRTLDRYLSQGEDAGVDQTYLCRTRPGKWFDLGHDLVVPDVIIGPMTRGRVRFVVNEAAAAIVNNLYGWTWHEGVSDEDRLAILEWLRSPDGQQAIDAAARTQGIGLKKLEPKALAKLPIPLAIARSPYLEL</sequence>
<dbReference type="Proteomes" id="UP001172738">
    <property type="component" value="Unassembled WGS sequence"/>
</dbReference>
<evidence type="ECO:0000256" key="3">
    <source>
        <dbReference type="ARBA" id="ARBA00022691"/>
    </source>
</evidence>
<evidence type="ECO:0000313" key="6">
    <source>
        <dbReference type="Proteomes" id="UP001172738"/>
    </source>
</evidence>
<dbReference type="SUPFAM" id="SSF53335">
    <property type="entry name" value="S-adenosyl-L-methionine-dependent methyltransferases"/>
    <property type="match status" value="1"/>
</dbReference>
<dbReference type="InterPro" id="IPR050953">
    <property type="entry name" value="N4_N6_ade-DNA_methylase"/>
</dbReference>
<name>A0ABT8G2T4_9MICO</name>
<evidence type="ECO:0000313" key="5">
    <source>
        <dbReference type="EMBL" id="MDN4473461.1"/>
    </source>
</evidence>
<keyword evidence="2" id="KW-0808">Transferase</keyword>
<evidence type="ECO:0000259" key="4">
    <source>
        <dbReference type="Pfam" id="PF22837"/>
    </source>
</evidence>
<dbReference type="InterPro" id="IPR029063">
    <property type="entry name" value="SAM-dependent_MTases_sf"/>
</dbReference>
<dbReference type="Pfam" id="PF22837">
    <property type="entry name" value="M_Eco57I_C"/>
    <property type="match status" value="1"/>
</dbReference>
<dbReference type="Gene3D" id="3.40.50.150">
    <property type="entry name" value="Vaccinia Virus protein VP39"/>
    <property type="match status" value="1"/>
</dbReference>